<organism evidence="2 3">
    <name type="scientific">Caenorhabditis japonica</name>
    <dbReference type="NCBI Taxonomy" id="281687"/>
    <lineage>
        <taxon>Eukaryota</taxon>
        <taxon>Metazoa</taxon>
        <taxon>Ecdysozoa</taxon>
        <taxon>Nematoda</taxon>
        <taxon>Chromadorea</taxon>
        <taxon>Rhabditida</taxon>
        <taxon>Rhabditina</taxon>
        <taxon>Rhabditomorpha</taxon>
        <taxon>Rhabditoidea</taxon>
        <taxon>Rhabditidae</taxon>
        <taxon>Peloderinae</taxon>
        <taxon>Caenorhabditis</taxon>
    </lineage>
</organism>
<name>A0A8R1E661_CAEJA</name>
<feature type="compositionally biased region" description="Polar residues" evidence="1">
    <location>
        <begin position="1"/>
        <end position="10"/>
    </location>
</feature>
<protein>
    <submittedName>
        <fullName evidence="2">Uncharacterized protein</fullName>
    </submittedName>
</protein>
<evidence type="ECO:0000256" key="1">
    <source>
        <dbReference type="SAM" id="MobiDB-lite"/>
    </source>
</evidence>
<evidence type="ECO:0000313" key="2">
    <source>
        <dbReference type="EnsemblMetazoa" id="CJA19989.1"/>
    </source>
</evidence>
<dbReference type="Proteomes" id="UP000005237">
    <property type="component" value="Unassembled WGS sequence"/>
</dbReference>
<reference evidence="2" key="2">
    <citation type="submission" date="2022-06" db="UniProtKB">
        <authorList>
            <consortium name="EnsemblMetazoa"/>
        </authorList>
    </citation>
    <scope>IDENTIFICATION</scope>
    <source>
        <strain evidence="2">DF5081</strain>
    </source>
</reference>
<keyword evidence="3" id="KW-1185">Reference proteome</keyword>
<sequence>MKYDMSQSQSQRKDDGGKNQSVKELLASFERHMDEEDNRFRKPPAVVGGFFDVNNFLVVSRPADEIIRCSGSRRDGFFFLF</sequence>
<proteinExistence type="predicted"/>
<accession>A0A8R1E661</accession>
<feature type="region of interest" description="Disordered" evidence="1">
    <location>
        <begin position="1"/>
        <end position="21"/>
    </location>
</feature>
<dbReference type="AlphaFoldDB" id="A0A8R1E661"/>
<evidence type="ECO:0000313" key="3">
    <source>
        <dbReference type="Proteomes" id="UP000005237"/>
    </source>
</evidence>
<reference evidence="3" key="1">
    <citation type="submission" date="2010-08" db="EMBL/GenBank/DDBJ databases">
        <authorList>
            <consortium name="Caenorhabditis japonica Sequencing Consortium"/>
            <person name="Wilson R.K."/>
        </authorList>
    </citation>
    <scope>NUCLEOTIDE SEQUENCE [LARGE SCALE GENOMIC DNA]</scope>
    <source>
        <strain evidence="3">DF5081</strain>
    </source>
</reference>
<dbReference type="EnsemblMetazoa" id="CJA19989.1">
    <property type="protein sequence ID" value="CJA19989.1"/>
    <property type="gene ID" value="WBGene00175560"/>
</dbReference>